<evidence type="ECO:0000313" key="3">
    <source>
        <dbReference type="Proteomes" id="UP000316621"/>
    </source>
</evidence>
<evidence type="ECO:0000313" key="2">
    <source>
        <dbReference type="EMBL" id="RZC67499.1"/>
    </source>
</evidence>
<gene>
    <name evidence="2" type="ORF">C5167_011197</name>
</gene>
<feature type="region of interest" description="Disordered" evidence="1">
    <location>
        <begin position="1"/>
        <end position="56"/>
    </location>
</feature>
<dbReference type="EMBL" id="CM010720">
    <property type="protein sequence ID" value="RZC67499.1"/>
    <property type="molecule type" value="Genomic_DNA"/>
</dbReference>
<accession>A0A4Y7K6F2</accession>
<dbReference type="Gramene" id="RZC67499">
    <property type="protein sequence ID" value="RZC67499"/>
    <property type="gene ID" value="C5167_011197"/>
</dbReference>
<feature type="compositionally biased region" description="Basic and acidic residues" evidence="1">
    <location>
        <begin position="14"/>
        <end position="25"/>
    </location>
</feature>
<dbReference type="AlphaFoldDB" id="A0A4Y7K6F2"/>
<dbReference type="OrthoDB" id="1932463at2759"/>
<keyword evidence="3" id="KW-1185">Reference proteome</keyword>
<dbReference type="Proteomes" id="UP000316621">
    <property type="component" value="Chromosome 6"/>
</dbReference>
<feature type="compositionally biased region" description="Basic and acidic residues" evidence="1">
    <location>
        <begin position="47"/>
        <end position="56"/>
    </location>
</feature>
<reference evidence="2 3" key="1">
    <citation type="journal article" date="2018" name="Science">
        <title>The opium poppy genome and morphinan production.</title>
        <authorList>
            <person name="Guo L."/>
            <person name="Winzer T."/>
            <person name="Yang X."/>
            <person name="Li Y."/>
            <person name="Ning Z."/>
            <person name="He Z."/>
            <person name="Teodor R."/>
            <person name="Lu Y."/>
            <person name="Bowser T.A."/>
            <person name="Graham I.A."/>
            <person name="Ye K."/>
        </authorList>
    </citation>
    <scope>NUCLEOTIDE SEQUENCE [LARGE SCALE GENOMIC DNA]</scope>
    <source>
        <strain evidence="3">cv. HN1</strain>
        <tissue evidence="2">Leaves</tissue>
    </source>
</reference>
<name>A0A4Y7K6F2_PAPSO</name>
<evidence type="ECO:0000256" key="1">
    <source>
        <dbReference type="SAM" id="MobiDB-lite"/>
    </source>
</evidence>
<feature type="compositionally biased region" description="Basic residues" evidence="1">
    <location>
        <begin position="32"/>
        <end position="46"/>
    </location>
</feature>
<organism evidence="2 3">
    <name type="scientific">Papaver somniferum</name>
    <name type="common">Opium poppy</name>
    <dbReference type="NCBI Taxonomy" id="3469"/>
    <lineage>
        <taxon>Eukaryota</taxon>
        <taxon>Viridiplantae</taxon>
        <taxon>Streptophyta</taxon>
        <taxon>Embryophyta</taxon>
        <taxon>Tracheophyta</taxon>
        <taxon>Spermatophyta</taxon>
        <taxon>Magnoliopsida</taxon>
        <taxon>Ranunculales</taxon>
        <taxon>Papaveraceae</taxon>
        <taxon>Papaveroideae</taxon>
        <taxon>Papaver</taxon>
    </lineage>
</organism>
<proteinExistence type="predicted"/>
<protein>
    <submittedName>
        <fullName evidence="2">Uncharacterized protein</fullName>
    </submittedName>
</protein>
<feature type="compositionally biased region" description="Basic residues" evidence="1">
    <location>
        <begin position="1"/>
        <end position="13"/>
    </location>
</feature>
<sequence length="178" mass="20320">MEKGKVKRRRKLAMRKEKPAKKLKETQSAGKKSIKTKRVTGKRKRNAQHEPTMEKEITKKKTTQIKMVTNDGKTKKTKNADIEEVIYNDSDVEEVPLSGSMPSSALEVDKNGVGASLLGSSNLQQRSTPLIPYYCPQLHVEYKRHDVKLELYCVGDVFAHDDLILYGWLCRLDLDPEF</sequence>